<sequence length="418" mass="45950">MAAVPSSSNSSIKSPSPSSNLALLITNLNAFVSVNLDAFNFIIWKNQWQNILKATGLYSFVDGTGVVPPAKIRDVTNQEVTNPEFLQWMIDDAHLMSCISGTLSSTIYPVVINCGSSLDTWKNIEKWFTTLSRSHVHQLKNRLTTTTKGSNTMEVYLQQVKHLNDQLTLAGSPIDNEDLVLITLNGLSDEYRAFKTSIRTRSTPITMEEMCALLLSEAIHEETPHKSQSPTDINVAYVASRGNYSHQGNRGYSSSNRGFKEGFRGNNNRGGRFPSRRGGYRRGHRSSYSGNSQGSTGYTPGSSTSQNTQGSTGYSHGGSYSSSSVVCQICDKPGHSAYNCWHRLNMDYQSSSANTSSAKAYVASVPDQSSTNWTKSTNKSFFKASILMVFIKSLLLVIHLFLLCALLPRLLLTFGINV</sequence>
<dbReference type="Proteomes" id="UP000828048">
    <property type="component" value="Chromosome 11"/>
</dbReference>
<accession>A0ACB7YSX2</accession>
<organism evidence="1 2">
    <name type="scientific">Vaccinium darrowii</name>
    <dbReference type="NCBI Taxonomy" id="229202"/>
    <lineage>
        <taxon>Eukaryota</taxon>
        <taxon>Viridiplantae</taxon>
        <taxon>Streptophyta</taxon>
        <taxon>Embryophyta</taxon>
        <taxon>Tracheophyta</taxon>
        <taxon>Spermatophyta</taxon>
        <taxon>Magnoliopsida</taxon>
        <taxon>eudicotyledons</taxon>
        <taxon>Gunneridae</taxon>
        <taxon>Pentapetalae</taxon>
        <taxon>asterids</taxon>
        <taxon>Ericales</taxon>
        <taxon>Ericaceae</taxon>
        <taxon>Vaccinioideae</taxon>
        <taxon>Vaccinieae</taxon>
        <taxon>Vaccinium</taxon>
    </lineage>
</organism>
<evidence type="ECO:0000313" key="2">
    <source>
        <dbReference type="Proteomes" id="UP000828048"/>
    </source>
</evidence>
<reference evidence="1 2" key="1">
    <citation type="journal article" date="2021" name="Hortic Res">
        <title>High-quality reference genome and annotation aids understanding of berry development for evergreen blueberry (Vaccinium darrowii).</title>
        <authorList>
            <person name="Yu J."/>
            <person name="Hulse-Kemp A.M."/>
            <person name="Babiker E."/>
            <person name="Staton M."/>
        </authorList>
    </citation>
    <scope>NUCLEOTIDE SEQUENCE [LARGE SCALE GENOMIC DNA]</scope>
    <source>
        <strain evidence="2">cv. NJ 8807/NJ 8810</strain>
        <tissue evidence="1">Young leaf</tissue>
    </source>
</reference>
<comment type="caution">
    <text evidence="1">The sequence shown here is derived from an EMBL/GenBank/DDBJ whole genome shotgun (WGS) entry which is preliminary data.</text>
</comment>
<proteinExistence type="predicted"/>
<keyword evidence="2" id="KW-1185">Reference proteome</keyword>
<evidence type="ECO:0000313" key="1">
    <source>
        <dbReference type="EMBL" id="KAH7855909.1"/>
    </source>
</evidence>
<gene>
    <name evidence="1" type="ORF">Vadar_030516</name>
</gene>
<dbReference type="EMBL" id="CM037161">
    <property type="protein sequence ID" value="KAH7855909.1"/>
    <property type="molecule type" value="Genomic_DNA"/>
</dbReference>
<name>A0ACB7YSX2_9ERIC</name>
<protein>
    <submittedName>
        <fullName evidence="1">Uncharacterized protein</fullName>
    </submittedName>
</protein>